<accession>A0A1G6LCN3</accession>
<dbReference type="SUPFAM" id="SSF55729">
    <property type="entry name" value="Acyl-CoA N-acyltransferases (Nat)"/>
    <property type="match status" value="1"/>
</dbReference>
<dbReference type="RefSeq" id="WP_093730212.1">
    <property type="nucleotide sequence ID" value="NZ_FMYW01000007.1"/>
</dbReference>
<evidence type="ECO:0000259" key="1">
    <source>
        <dbReference type="PROSITE" id="PS51186"/>
    </source>
</evidence>
<dbReference type="PANTHER" id="PTHR43072">
    <property type="entry name" value="N-ACETYLTRANSFERASE"/>
    <property type="match status" value="1"/>
</dbReference>
<dbReference type="Pfam" id="PF00583">
    <property type="entry name" value="Acetyltransf_1"/>
    <property type="match status" value="1"/>
</dbReference>
<keyword evidence="2" id="KW-0808">Transferase</keyword>
<dbReference type="Gene3D" id="3.40.630.30">
    <property type="match status" value="1"/>
</dbReference>
<protein>
    <submittedName>
        <fullName evidence="2">Ribosomal-protein-alanine acetyltransferase</fullName>
    </submittedName>
</protein>
<proteinExistence type="predicted"/>
<dbReference type="AlphaFoldDB" id="A0A1G6LCN3"/>
<dbReference type="InterPro" id="IPR016181">
    <property type="entry name" value="Acyl_CoA_acyltransferase"/>
</dbReference>
<organism evidence="2 3">
    <name type="scientific">Succiniclasticum ruminis</name>
    <dbReference type="NCBI Taxonomy" id="40841"/>
    <lineage>
        <taxon>Bacteria</taxon>
        <taxon>Bacillati</taxon>
        <taxon>Bacillota</taxon>
        <taxon>Negativicutes</taxon>
        <taxon>Acidaminococcales</taxon>
        <taxon>Acidaminococcaceae</taxon>
        <taxon>Succiniclasticum</taxon>
    </lineage>
</organism>
<reference evidence="3" key="1">
    <citation type="submission" date="2016-10" db="EMBL/GenBank/DDBJ databases">
        <authorList>
            <person name="Varghese N."/>
            <person name="Submissions S."/>
        </authorList>
    </citation>
    <scope>NUCLEOTIDE SEQUENCE [LARGE SCALE GENOMIC DNA]</scope>
    <source>
        <strain evidence="3">DSM 11005</strain>
    </source>
</reference>
<dbReference type="Proteomes" id="UP000198943">
    <property type="component" value="Unassembled WGS sequence"/>
</dbReference>
<dbReference type="OrthoDB" id="9794566at2"/>
<feature type="domain" description="N-acetyltransferase" evidence="1">
    <location>
        <begin position="80"/>
        <end position="226"/>
    </location>
</feature>
<dbReference type="InterPro" id="IPR006464">
    <property type="entry name" value="AcTrfase_RimI/Ard1"/>
</dbReference>
<evidence type="ECO:0000313" key="3">
    <source>
        <dbReference type="Proteomes" id="UP000198943"/>
    </source>
</evidence>
<dbReference type="GO" id="GO:0008080">
    <property type="term" value="F:N-acetyltransferase activity"/>
    <property type="evidence" value="ECO:0007669"/>
    <property type="project" value="InterPro"/>
</dbReference>
<dbReference type="EMBL" id="FMYW01000007">
    <property type="protein sequence ID" value="SDC41182.1"/>
    <property type="molecule type" value="Genomic_DNA"/>
</dbReference>
<dbReference type="NCBIfam" id="TIGR01575">
    <property type="entry name" value="rimI"/>
    <property type="match status" value="1"/>
</dbReference>
<dbReference type="PROSITE" id="PS51186">
    <property type="entry name" value="GNAT"/>
    <property type="match status" value="1"/>
</dbReference>
<name>A0A1G6LCN3_9FIRM</name>
<sequence length="246" mass="28570">MKDVEKKKMNDEEILDDVNNDDFFWAQFDYKPMSEILKEPPRYTLEKVHSMKLLCNELGAELPEYTLQTSLDKEYFWDAIYVRPCEEKDLPGVMALDREAFPDPWSRESWQRELNMKNPISIWWVAEVKGRIAGFAGVWVAAGEAQLMKIAVKEEVRNQGVGKYLLSFLICESEIDGAEIMTLEVRESNIMARKFYEHCEFVSLGIRPGYYSDTHEGAVIMRRDYPVEDLAELMRCKGCNDVIPVT</sequence>
<evidence type="ECO:0000313" key="2">
    <source>
        <dbReference type="EMBL" id="SDC41182.1"/>
    </source>
</evidence>
<gene>
    <name evidence="2" type="ORF">SAMN04487864_10716</name>
</gene>
<keyword evidence="3" id="KW-1185">Reference proteome</keyword>
<dbReference type="CDD" id="cd04301">
    <property type="entry name" value="NAT_SF"/>
    <property type="match status" value="1"/>
</dbReference>
<dbReference type="InterPro" id="IPR000182">
    <property type="entry name" value="GNAT_dom"/>
</dbReference>
<dbReference type="PANTHER" id="PTHR43072:SF60">
    <property type="entry name" value="L-2,4-DIAMINOBUTYRIC ACID ACETYLTRANSFERASE"/>
    <property type="match status" value="1"/>
</dbReference>